<organism evidence="1 2">
    <name type="scientific">Gossypium arboreum</name>
    <name type="common">Tree cotton</name>
    <name type="synonym">Gossypium nanking</name>
    <dbReference type="NCBI Taxonomy" id="29729"/>
    <lineage>
        <taxon>Eukaryota</taxon>
        <taxon>Viridiplantae</taxon>
        <taxon>Streptophyta</taxon>
        <taxon>Embryophyta</taxon>
        <taxon>Tracheophyta</taxon>
        <taxon>Spermatophyta</taxon>
        <taxon>Magnoliopsida</taxon>
        <taxon>eudicotyledons</taxon>
        <taxon>Gunneridae</taxon>
        <taxon>Pentapetalae</taxon>
        <taxon>rosids</taxon>
        <taxon>malvids</taxon>
        <taxon>Malvales</taxon>
        <taxon>Malvaceae</taxon>
        <taxon>Malvoideae</taxon>
        <taxon>Gossypium</taxon>
    </lineage>
</organism>
<dbReference type="EMBL" id="JARKNE010000011">
    <property type="protein sequence ID" value="KAK5786330.1"/>
    <property type="molecule type" value="Genomic_DNA"/>
</dbReference>
<gene>
    <name evidence="1" type="ORF">PVK06_040966</name>
</gene>
<proteinExistence type="predicted"/>
<accession>A0ABR0N941</accession>
<evidence type="ECO:0000313" key="2">
    <source>
        <dbReference type="Proteomes" id="UP001358586"/>
    </source>
</evidence>
<reference evidence="1 2" key="1">
    <citation type="submission" date="2023-03" db="EMBL/GenBank/DDBJ databases">
        <title>WGS of Gossypium arboreum.</title>
        <authorList>
            <person name="Yu D."/>
        </authorList>
    </citation>
    <scope>NUCLEOTIDE SEQUENCE [LARGE SCALE GENOMIC DNA]</scope>
    <source>
        <tissue evidence="1">Leaf</tissue>
    </source>
</reference>
<protein>
    <submittedName>
        <fullName evidence="1">Uncharacterized protein</fullName>
    </submittedName>
</protein>
<sequence>MARFACMVVFLNHDKPLVLQIMVDGAVQHVEYEALSTFFFFYGRYGHVKEMCTFGVVDRNQESERMVEASNSGEKGVGSVGAREMAFAPWMMAERKSRHGQRDAKAKDQLKTTKESWGSRFSELIVEKERELKKSETGGGYWLLRLWKMEMGI</sequence>
<comment type="caution">
    <text evidence="1">The sequence shown here is derived from an EMBL/GenBank/DDBJ whole genome shotgun (WGS) entry which is preliminary data.</text>
</comment>
<dbReference type="Proteomes" id="UP001358586">
    <property type="component" value="Chromosome 11"/>
</dbReference>
<keyword evidence="2" id="KW-1185">Reference proteome</keyword>
<name>A0ABR0N941_GOSAR</name>
<evidence type="ECO:0000313" key="1">
    <source>
        <dbReference type="EMBL" id="KAK5786330.1"/>
    </source>
</evidence>